<dbReference type="Proteomes" id="UP000765509">
    <property type="component" value="Unassembled WGS sequence"/>
</dbReference>
<accession>A0A9Q3D0L4</accession>
<keyword evidence="3" id="KW-1185">Reference proteome</keyword>
<feature type="region of interest" description="Disordered" evidence="1">
    <location>
        <begin position="1"/>
        <end position="45"/>
    </location>
</feature>
<sequence>MGFKRQKQNPPNPPQQESHIPCMPHKQTPQQPTPGPSGTRWSEDLFCSKQPPFPFLILPFELSELTFPPFVEPSQHHEPPIPGPSKPSEPHEDALTCEPEPEVGLTKSMEEPFACPATPALVIIIDNMPVGSPLPLPVPPRTPLPPLLIPTMRLARNLPNYDQP</sequence>
<reference evidence="2" key="1">
    <citation type="submission" date="2021-03" db="EMBL/GenBank/DDBJ databases">
        <title>Draft genome sequence of rust myrtle Austropuccinia psidii MF-1, a brazilian biotype.</title>
        <authorList>
            <person name="Quecine M.C."/>
            <person name="Pachon D.M.R."/>
            <person name="Bonatelli M.L."/>
            <person name="Correr F.H."/>
            <person name="Franceschini L.M."/>
            <person name="Leite T.F."/>
            <person name="Margarido G.R.A."/>
            <person name="Almeida C.A."/>
            <person name="Ferrarezi J.A."/>
            <person name="Labate C.A."/>
        </authorList>
    </citation>
    <scope>NUCLEOTIDE SEQUENCE</scope>
    <source>
        <strain evidence="2">MF-1</strain>
    </source>
</reference>
<protein>
    <submittedName>
        <fullName evidence="2">Uncharacterized protein</fullName>
    </submittedName>
</protein>
<evidence type="ECO:0000313" key="2">
    <source>
        <dbReference type="EMBL" id="MBW0493312.1"/>
    </source>
</evidence>
<feature type="region of interest" description="Disordered" evidence="1">
    <location>
        <begin position="69"/>
        <end position="99"/>
    </location>
</feature>
<organism evidence="2 3">
    <name type="scientific">Austropuccinia psidii MF-1</name>
    <dbReference type="NCBI Taxonomy" id="1389203"/>
    <lineage>
        <taxon>Eukaryota</taxon>
        <taxon>Fungi</taxon>
        <taxon>Dikarya</taxon>
        <taxon>Basidiomycota</taxon>
        <taxon>Pucciniomycotina</taxon>
        <taxon>Pucciniomycetes</taxon>
        <taxon>Pucciniales</taxon>
        <taxon>Sphaerophragmiaceae</taxon>
        <taxon>Austropuccinia</taxon>
    </lineage>
</organism>
<dbReference type="AlphaFoldDB" id="A0A9Q3D0L4"/>
<evidence type="ECO:0000256" key="1">
    <source>
        <dbReference type="SAM" id="MobiDB-lite"/>
    </source>
</evidence>
<proteinExistence type="predicted"/>
<dbReference type="EMBL" id="AVOT02012012">
    <property type="protein sequence ID" value="MBW0493312.1"/>
    <property type="molecule type" value="Genomic_DNA"/>
</dbReference>
<gene>
    <name evidence="2" type="ORF">O181_033027</name>
</gene>
<comment type="caution">
    <text evidence="2">The sequence shown here is derived from an EMBL/GenBank/DDBJ whole genome shotgun (WGS) entry which is preliminary data.</text>
</comment>
<evidence type="ECO:0000313" key="3">
    <source>
        <dbReference type="Proteomes" id="UP000765509"/>
    </source>
</evidence>
<name>A0A9Q3D0L4_9BASI</name>